<dbReference type="NCBIfam" id="TIGR02336">
    <property type="entry name" value="1,3-beta-galactosyl-N-acetylhexosamine phosphorylase"/>
    <property type="match status" value="1"/>
</dbReference>
<dbReference type="STRING" id="525245.HMPREF0044_0209"/>
<dbReference type="Gene3D" id="3.20.20.80">
    <property type="entry name" value="Glycosidases"/>
    <property type="match status" value="1"/>
</dbReference>
<feature type="domain" description="Lacto-N-biose phosphorylase central" evidence="2">
    <location>
        <begin position="443"/>
        <end position="683"/>
    </location>
</feature>
<dbReference type="EC" id="2.4.1.211" evidence="3"/>
<dbReference type="Gene3D" id="2.60.40.10">
    <property type="entry name" value="Immunoglobulins"/>
    <property type="match status" value="1"/>
</dbReference>
<dbReference type="RefSeq" id="WP_006547206.1">
    <property type="nucleotide sequence ID" value="NZ_DS999545.1"/>
</dbReference>
<gene>
    <name evidence="3" type="primary">gnpA</name>
    <name evidence="3" type="ORF">HMPREF0044_0209</name>
</gene>
<keyword evidence="3" id="KW-0808">Transferase</keyword>
<dbReference type="InterPro" id="IPR035363">
    <property type="entry name" value="LBP_M"/>
</dbReference>
<dbReference type="AlphaFoldDB" id="C0VYG9"/>
<dbReference type="EMBL" id="ACFG01000004">
    <property type="protein sequence ID" value="EEH64472.1"/>
    <property type="molecule type" value="Genomic_DNA"/>
</dbReference>
<dbReference type="Gene3D" id="3.40.50.880">
    <property type="match status" value="1"/>
</dbReference>
<reference evidence="3 4" key="1">
    <citation type="submission" date="2009-01" db="EMBL/GenBank/DDBJ databases">
        <authorList>
            <person name="Qin X."/>
            <person name="Bachman B."/>
            <person name="Battles P."/>
            <person name="Bell A."/>
            <person name="Bess C."/>
            <person name="Bickham C."/>
            <person name="Chaboub L."/>
            <person name="Chen D."/>
            <person name="Coyle M."/>
            <person name="Deiros D.R."/>
            <person name="Dinh H."/>
            <person name="Forbes L."/>
            <person name="Fowler G."/>
            <person name="Francisco L."/>
            <person name="Fu Q."/>
            <person name="Gubbala S."/>
            <person name="Hale W."/>
            <person name="Han Y."/>
            <person name="Hemphill L."/>
            <person name="Highlander S.K."/>
            <person name="Hirani K."/>
            <person name="Hogues M."/>
            <person name="Jackson L."/>
            <person name="Jakkamsetti A."/>
            <person name="Javaid M."/>
            <person name="Jiang H."/>
            <person name="Korchina V."/>
            <person name="Kovar C."/>
            <person name="Lara F."/>
            <person name="Lee S."/>
            <person name="Mata R."/>
            <person name="Mathew T."/>
            <person name="Moen C."/>
            <person name="Morales K."/>
            <person name="Munidasa M."/>
            <person name="Nazareth L."/>
            <person name="Ngo R."/>
            <person name="Nguyen L."/>
            <person name="Okwuonu G."/>
            <person name="Ongeri F."/>
            <person name="Patil S."/>
            <person name="Petrosino J."/>
            <person name="Pham C."/>
            <person name="Pham P."/>
            <person name="Pu L.-L."/>
            <person name="Puazo M."/>
            <person name="Raj R."/>
            <person name="Reid J."/>
            <person name="Rouhana J."/>
            <person name="Saada N."/>
            <person name="Shang Y."/>
            <person name="Simmons D."/>
            <person name="Thornton R."/>
            <person name="Warren J."/>
            <person name="Weissenberger G."/>
            <person name="Zhang J."/>
            <person name="Zhang L."/>
            <person name="Zhou C."/>
            <person name="Zhu D."/>
            <person name="Muzny D."/>
            <person name="Worley K."/>
            <person name="Gibbs R."/>
        </authorList>
    </citation>
    <scope>NUCLEOTIDE SEQUENCE [LARGE SCALE GENOMIC DNA]</scope>
    <source>
        <strain evidence="3 4">DSM 15436</strain>
    </source>
</reference>
<dbReference type="InterPro" id="IPR029062">
    <property type="entry name" value="Class_I_gatase-like"/>
</dbReference>
<dbReference type="Pfam" id="PF09508">
    <property type="entry name" value="Lact_bio_phlase"/>
    <property type="match status" value="1"/>
</dbReference>
<dbReference type="GO" id="GO:0004645">
    <property type="term" value="F:1,4-alpha-oligoglucan phosphorylase activity"/>
    <property type="evidence" value="ECO:0007669"/>
    <property type="project" value="InterPro"/>
</dbReference>
<keyword evidence="3" id="KW-0328">Glycosyltransferase</keyword>
<dbReference type="eggNOG" id="COG5426">
    <property type="taxonomic scope" value="Bacteria"/>
</dbReference>
<evidence type="ECO:0000259" key="1">
    <source>
        <dbReference type="Pfam" id="PF09508"/>
    </source>
</evidence>
<proteinExistence type="predicted"/>
<dbReference type="OrthoDB" id="5834503at2"/>
<dbReference type="HOGENOM" id="CLU_022367_0_0_11"/>
<evidence type="ECO:0000259" key="2">
    <source>
        <dbReference type="Pfam" id="PF17385"/>
    </source>
</evidence>
<accession>C0VYG9</accession>
<feature type="domain" description="Lacto-N-biose phosphorylase-like N-terminal TIM barrel" evidence="1">
    <location>
        <begin position="5"/>
        <end position="438"/>
    </location>
</feature>
<dbReference type="GO" id="GO:0050500">
    <property type="term" value="F:1,3-beta-galactosyl-N-acetylhexosamine phosphorylase activity"/>
    <property type="evidence" value="ECO:0007669"/>
    <property type="project" value="UniProtKB-EC"/>
</dbReference>
<keyword evidence="4" id="KW-1185">Reference proteome</keyword>
<sequence length="742" mass="82611">MATTGRVTLPIEVGIDEEVKVLMQRLGADAVRNSDGTELPALVDELAAKVYSTYFPARGDQEWAVANPETSTHLYLMSPRTPARGNVVEIDIMEGYLREQIQPDTEVDLARFWQVIDRTTGEIVDFADWEITEGGLVRVNNAVAGHVYTVNFLARQIWDGTQMYNYITNNWDEDPKRHKERPYNVRQDKVWDRVRSELDRWLSEHTEVDVVRFTTFFYHFTLVFNDKRKEKFVDWFGYTASVSPEAILAFEAEYGYAITPEDFVDEGFYNCSFRVPSKAFKDWVLFQHRFVTSRVRELTDKVHASGKEAMMFLGDNWIGTEPYGPHFKDTGIDAVVGSVGNAATCRMISDIPHVKYTEGRFLPYFFPDVFNENGDPVGEANVSWMAARRAIVRKPLDRIGYGGYLSLAIKFPEFVDRIEAICQEFRDIYEAAEGKTPQNSPVRVAVLNAWGSLRTWQTHMVAHALAYEQTQPYVGVLESLAGLPFDVQFLSFEDAMNGALENVDVVLNVGEAGTAFSGGRNWADPQLQAVIRDFVARGGGLIGVGEPAVLSANGAYSQLSDIFGVDREQSWSLSTDRYPNLEPNHFITSTEVGCGCGAGIGQISGPGAGKVRGALEADVTGGARYWVPVTPDVQVLQMNGVSVEVAAHDYADGRAVYFAGLPFNQQNARLLQKAIYWAAGSEDVYAASAHAADPRIDVAVYENGSVFVYNSSLETVTSEVYNVAGKTETVELEPLGSIWFNH</sequence>
<dbReference type="GO" id="GO:0005975">
    <property type="term" value="P:carbohydrate metabolic process"/>
    <property type="evidence" value="ECO:0007669"/>
    <property type="project" value="UniProtKB-ARBA"/>
</dbReference>
<evidence type="ECO:0000313" key="3">
    <source>
        <dbReference type="EMBL" id="EEH64472.1"/>
    </source>
</evidence>
<comment type="caution">
    <text evidence="3">The sequence shown here is derived from an EMBL/GenBank/DDBJ whole genome shotgun (WGS) entry which is preliminary data.</text>
</comment>
<dbReference type="InterPro" id="IPR013783">
    <property type="entry name" value="Ig-like_fold"/>
</dbReference>
<protein>
    <submittedName>
        <fullName evidence="3">1,3-beta-galactosyl-N-acetylhexosamine phosphorylase</fullName>
        <ecNumber evidence="3">2.4.1.211</ecNumber>
    </submittedName>
</protein>
<dbReference type="InterPro" id="IPR012711">
    <property type="entry name" value="Lacto-N-biose_phosphorylase"/>
</dbReference>
<organism evidence="3 4">
    <name type="scientific">Gleimia coleocanis DSM 15436</name>
    <dbReference type="NCBI Taxonomy" id="525245"/>
    <lineage>
        <taxon>Bacteria</taxon>
        <taxon>Bacillati</taxon>
        <taxon>Actinomycetota</taxon>
        <taxon>Actinomycetes</taxon>
        <taxon>Actinomycetales</taxon>
        <taxon>Actinomycetaceae</taxon>
        <taxon>Gleimia</taxon>
    </lineage>
</organism>
<dbReference type="SUPFAM" id="SSF52317">
    <property type="entry name" value="Class I glutamine amidotransferase-like"/>
    <property type="match status" value="1"/>
</dbReference>
<dbReference type="Proteomes" id="UP000010301">
    <property type="component" value="Unassembled WGS sequence"/>
</dbReference>
<name>C0VYG9_9ACTO</name>
<evidence type="ECO:0000313" key="4">
    <source>
        <dbReference type="Proteomes" id="UP000010301"/>
    </source>
</evidence>
<dbReference type="Pfam" id="PF17385">
    <property type="entry name" value="LBP_M"/>
    <property type="match status" value="1"/>
</dbReference>
<dbReference type="InterPro" id="IPR035080">
    <property type="entry name" value="Lact_bio_phlase-like_N"/>
</dbReference>